<reference evidence="1" key="1">
    <citation type="journal article" date="2023" name="Science">
        <title>Genome structures resolve the early diversification of teleost fishes.</title>
        <authorList>
            <person name="Parey E."/>
            <person name="Louis A."/>
            <person name="Montfort J."/>
            <person name="Bouchez O."/>
            <person name="Roques C."/>
            <person name="Iampietro C."/>
            <person name="Lluch J."/>
            <person name="Castinel A."/>
            <person name="Donnadieu C."/>
            <person name="Desvignes T."/>
            <person name="Floi Bucao C."/>
            <person name="Jouanno E."/>
            <person name="Wen M."/>
            <person name="Mejri S."/>
            <person name="Dirks R."/>
            <person name="Jansen H."/>
            <person name="Henkel C."/>
            <person name="Chen W.J."/>
            <person name="Zahm M."/>
            <person name="Cabau C."/>
            <person name="Klopp C."/>
            <person name="Thompson A.W."/>
            <person name="Robinson-Rechavi M."/>
            <person name="Braasch I."/>
            <person name="Lecointre G."/>
            <person name="Bobe J."/>
            <person name="Postlethwait J.H."/>
            <person name="Berthelot C."/>
            <person name="Roest Crollius H."/>
            <person name="Guiguen Y."/>
        </authorList>
    </citation>
    <scope>NUCLEOTIDE SEQUENCE</scope>
    <source>
        <strain evidence="1">NC1722</strain>
    </source>
</reference>
<evidence type="ECO:0000313" key="2">
    <source>
        <dbReference type="Proteomes" id="UP001221898"/>
    </source>
</evidence>
<name>A0AAD7WKR3_9TELE</name>
<dbReference type="AlphaFoldDB" id="A0AAD7WKR3"/>
<dbReference type="Proteomes" id="UP001221898">
    <property type="component" value="Unassembled WGS sequence"/>
</dbReference>
<organism evidence="1 2">
    <name type="scientific">Aldrovandia affinis</name>
    <dbReference type="NCBI Taxonomy" id="143900"/>
    <lineage>
        <taxon>Eukaryota</taxon>
        <taxon>Metazoa</taxon>
        <taxon>Chordata</taxon>
        <taxon>Craniata</taxon>
        <taxon>Vertebrata</taxon>
        <taxon>Euteleostomi</taxon>
        <taxon>Actinopterygii</taxon>
        <taxon>Neopterygii</taxon>
        <taxon>Teleostei</taxon>
        <taxon>Notacanthiformes</taxon>
        <taxon>Halosauridae</taxon>
        <taxon>Aldrovandia</taxon>
    </lineage>
</organism>
<comment type="caution">
    <text evidence="1">The sequence shown here is derived from an EMBL/GenBank/DDBJ whole genome shotgun (WGS) entry which is preliminary data.</text>
</comment>
<dbReference type="EMBL" id="JAINUG010000076">
    <property type="protein sequence ID" value="KAJ8400497.1"/>
    <property type="molecule type" value="Genomic_DNA"/>
</dbReference>
<gene>
    <name evidence="1" type="ORF">AAFF_G00396210</name>
</gene>
<evidence type="ECO:0000313" key="1">
    <source>
        <dbReference type="EMBL" id="KAJ8400497.1"/>
    </source>
</evidence>
<sequence length="94" mass="10632">MQQCDTLRQFSERMELYCQQTIPAEGVHLSFIRKGGVTAEEREPRVSLPGISNAALPSPYHAEECVLSFRLTRALHHTLQTPNKYAAITSRALY</sequence>
<proteinExistence type="predicted"/>
<accession>A0AAD7WKR3</accession>
<keyword evidence="2" id="KW-1185">Reference proteome</keyword>
<protein>
    <submittedName>
        <fullName evidence="1">Uncharacterized protein</fullName>
    </submittedName>
</protein>